<organism evidence="1 2">
    <name type="scientific">Epilithonimonas lactis</name>
    <dbReference type="NCBI Taxonomy" id="421072"/>
    <lineage>
        <taxon>Bacteria</taxon>
        <taxon>Pseudomonadati</taxon>
        <taxon>Bacteroidota</taxon>
        <taxon>Flavobacteriia</taxon>
        <taxon>Flavobacteriales</taxon>
        <taxon>Weeksellaceae</taxon>
        <taxon>Chryseobacterium group</taxon>
        <taxon>Epilithonimonas</taxon>
    </lineage>
</organism>
<accession>A0A085BMH1</accession>
<gene>
    <name evidence="1" type="ORF">IO89_03585</name>
</gene>
<dbReference type="STRING" id="421072.SAMN04488097_1685"/>
<protein>
    <submittedName>
        <fullName evidence="1">Uncharacterized protein</fullName>
    </submittedName>
</protein>
<evidence type="ECO:0000313" key="1">
    <source>
        <dbReference type="EMBL" id="KFC23666.1"/>
    </source>
</evidence>
<dbReference type="NCBIfam" id="NF047539">
    <property type="entry name" value="XAC2610_fam"/>
    <property type="match status" value="1"/>
</dbReference>
<keyword evidence="2" id="KW-1185">Reference proteome</keyword>
<name>A0A085BMH1_9FLAO</name>
<evidence type="ECO:0000313" key="2">
    <source>
        <dbReference type="Proteomes" id="UP000028623"/>
    </source>
</evidence>
<dbReference type="EMBL" id="JPLY01000001">
    <property type="protein sequence ID" value="KFC23666.1"/>
    <property type="molecule type" value="Genomic_DNA"/>
</dbReference>
<dbReference type="AlphaFoldDB" id="A0A085BMH1"/>
<sequence length="274" mass="32157">MNLLRFFFLLIPTFFIAQISYEGKIGDYPVEMVLKVEENSTNGVYIYSKYNQPISITGKLESRNLVLFESEGKIKTGKFVFENFEDLKEEYFGTWTNLKTKTKLNIHLKKKENQKSFLQAESTKQFYFRGIQEDEQSYLLIINKKDNQIFQRMKMEECGFDGIYDVAVDDYNFDGYEDFSSCTQSYAGPNTSKTYFLFDSKKNQFFASDFYGTSLEFDSQKKEITETNQCCAGASIIKNIYKVEKNQMKLVKAHCYKWNDKLQKHVESKPKDCE</sequence>
<dbReference type="Proteomes" id="UP000028623">
    <property type="component" value="Unassembled WGS sequence"/>
</dbReference>
<comment type="caution">
    <text evidence="1">The sequence shown here is derived from an EMBL/GenBank/DDBJ whole genome shotgun (WGS) entry which is preliminary data.</text>
</comment>
<reference evidence="1 2" key="1">
    <citation type="submission" date="2014-07" db="EMBL/GenBank/DDBJ databases">
        <title>Epilithonimonas lactis LMG 22401 Genome.</title>
        <authorList>
            <person name="Pipes S.E."/>
            <person name="Stropko S.J."/>
        </authorList>
    </citation>
    <scope>NUCLEOTIDE SEQUENCE [LARGE SCALE GENOMIC DNA]</scope>
    <source>
        <strain evidence="1 2">LMG 24401</strain>
    </source>
</reference>
<proteinExistence type="predicted"/>
<dbReference type="RefSeq" id="WP_034973622.1">
    <property type="nucleotide sequence ID" value="NZ_FOFI01000002.1"/>
</dbReference>
<dbReference type="InterPro" id="IPR058087">
    <property type="entry name" value="XAC2610_dom"/>
</dbReference>
<dbReference type="OrthoDB" id="638783at2"/>
<dbReference type="eggNOG" id="ENOG502ZIFP">
    <property type="taxonomic scope" value="Bacteria"/>
</dbReference>